<keyword evidence="2" id="KW-0812">Transmembrane</keyword>
<dbReference type="Proteomes" id="UP000598174">
    <property type="component" value="Unassembled WGS sequence"/>
</dbReference>
<sequence length="98" mass="10307">MTDIAVLAALVAAPLSGVVMFWLGLRFLWRVYKSGGAADLAQAADSLLLARGIRPNSECRIAPRGTELRGGQERAGHRQDAAVNEVQAPGPPTQADLG</sequence>
<feature type="transmembrane region" description="Helical" evidence="2">
    <location>
        <begin position="6"/>
        <end position="25"/>
    </location>
</feature>
<keyword evidence="2" id="KW-0472">Membrane</keyword>
<dbReference type="EMBL" id="BOMM01000052">
    <property type="protein sequence ID" value="GIE14159.1"/>
    <property type="molecule type" value="Genomic_DNA"/>
</dbReference>
<accession>A0A919J5V7</accession>
<name>A0A919J5V7_9ACTN</name>
<feature type="region of interest" description="Disordered" evidence="1">
    <location>
        <begin position="61"/>
        <end position="98"/>
    </location>
</feature>
<feature type="compositionally biased region" description="Basic and acidic residues" evidence="1">
    <location>
        <begin position="66"/>
        <end position="80"/>
    </location>
</feature>
<dbReference type="RefSeq" id="WP_203820578.1">
    <property type="nucleotide sequence ID" value="NZ_BAAABP010000015.1"/>
</dbReference>
<keyword evidence="4" id="KW-1185">Reference proteome</keyword>
<evidence type="ECO:0000313" key="3">
    <source>
        <dbReference type="EMBL" id="GIE14159.1"/>
    </source>
</evidence>
<organism evidence="3 4">
    <name type="scientific">Paractinoplanes ferrugineus</name>
    <dbReference type="NCBI Taxonomy" id="113564"/>
    <lineage>
        <taxon>Bacteria</taxon>
        <taxon>Bacillati</taxon>
        <taxon>Actinomycetota</taxon>
        <taxon>Actinomycetes</taxon>
        <taxon>Micromonosporales</taxon>
        <taxon>Micromonosporaceae</taxon>
        <taxon>Paractinoplanes</taxon>
    </lineage>
</organism>
<evidence type="ECO:0000313" key="4">
    <source>
        <dbReference type="Proteomes" id="UP000598174"/>
    </source>
</evidence>
<gene>
    <name evidence="3" type="ORF">Afe05nite_59990</name>
</gene>
<reference evidence="3" key="1">
    <citation type="submission" date="2021-01" db="EMBL/GenBank/DDBJ databases">
        <title>Whole genome shotgun sequence of Actinoplanes ferrugineus NBRC 15555.</title>
        <authorList>
            <person name="Komaki H."/>
            <person name="Tamura T."/>
        </authorList>
    </citation>
    <scope>NUCLEOTIDE SEQUENCE</scope>
    <source>
        <strain evidence="3">NBRC 15555</strain>
    </source>
</reference>
<evidence type="ECO:0000256" key="1">
    <source>
        <dbReference type="SAM" id="MobiDB-lite"/>
    </source>
</evidence>
<comment type="caution">
    <text evidence="3">The sequence shown here is derived from an EMBL/GenBank/DDBJ whole genome shotgun (WGS) entry which is preliminary data.</text>
</comment>
<dbReference type="AlphaFoldDB" id="A0A919J5V7"/>
<keyword evidence="2" id="KW-1133">Transmembrane helix</keyword>
<protein>
    <submittedName>
        <fullName evidence="3">Uncharacterized protein</fullName>
    </submittedName>
</protein>
<proteinExistence type="predicted"/>
<evidence type="ECO:0000256" key="2">
    <source>
        <dbReference type="SAM" id="Phobius"/>
    </source>
</evidence>